<evidence type="ECO:0000259" key="1">
    <source>
        <dbReference type="Pfam" id="PF03205"/>
    </source>
</evidence>
<dbReference type="Gene3D" id="3.40.50.300">
    <property type="entry name" value="P-loop containing nucleotide triphosphate hydrolases"/>
    <property type="match status" value="1"/>
</dbReference>
<evidence type="ECO:0000313" key="2">
    <source>
        <dbReference type="EMBL" id="OQW49531.1"/>
    </source>
</evidence>
<dbReference type="Pfam" id="PF03205">
    <property type="entry name" value="MobB"/>
    <property type="match status" value="1"/>
</dbReference>
<dbReference type="EMBL" id="LWDL01000031">
    <property type="protein sequence ID" value="OQW49531.1"/>
    <property type="molecule type" value="Genomic_DNA"/>
</dbReference>
<organism evidence="2 3">
    <name type="scientific">Candidatus Raskinella chloraquaticus</name>
    <dbReference type="NCBI Taxonomy" id="1951219"/>
    <lineage>
        <taxon>Bacteria</taxon>
        <taxon>Pseudomonadati</taxon>
        <taxon>Pseudomonadota</taxon>
        <taxon>Alphaproteobacteria</taxon>
        <taxon>Hyphomicrobiales</taxon>
        <taxon>Phreatobacteraceae</taxon>
        <taxon>Candidatus Raskinella</taxon>
    </lineage>
</organism>
<dbReference type="InterPro" id="IPR027417">
    <property type="entry name" value="P-loop_NTPase"/>
</dbReference>
<sequence length="174" mass="18945">MTIRHVIIGLAGWSGAGKTTLVVRLLPELIGRGLKVSTIKHAHHAFDVDDETKDSFRHRSAGAREVLVSSARRFALMSEHDERGEPGLPALLTRLAPCDLVLVEGFKRAPHAKIEIHRRANNKPLLYPDDPAIRAIACDSVIEGARLPLLDLDDIPAIADACLRFAAPFPDNAG</sequence>
<dbReference type="NCBIfam" id="TIGR00176">
    <property type="entry name" value="mobB"/>
    <property type="match status" value="1"/>
</dbReference>
<proteinExistence type="predicted"/>
<dbReference type="PANTHER" id="PTHR40072">
    <property type="entry name" value="MOLYBDOPTERIN-GUANINE DINUCLEOTIDE BIOSYNTHESIS ADAPTER PROTEIN-RELATED"/>
    <property type="match status" value="1"/>
</dbReference>
<dbReference type="GO" id="GO:0005525">
    <property type="term" value="F:GTP binding"/>
    <property type="evidence" value="ECO:0007669"/>
    <property type="project" value="InterPro"/>
</dbReference>
<accession>A0A1W9HQK7</accession>
<dbReference type="GO" id="GO:0006777">
    <property type="term" value="P:Mo-molybdopterin cofactor biosynthetic process"/>
    <property type="evidence" value="ECO:0007669"/>
    <property type="project" value="InterPro"/>
</dbReference>
<comment type="caution">
    <text evidence="2">The sequence shown here is derived from an EMBL/GenBank/DDBJ whole genome shotgun (WGS) entry which is preliminary data.</text>
</comment>
<dbReference type="AlphaFoldDB" id="A0A1W9HQK7"/>
<dbReference type="Proteomes" id="UP000192872">
    <property type="component" value="Unassembled WGS sequence"/>
</dbReference>
<dbReference type="STRING" id="1827387.A4S15_01990"/>
<feature type="domain" description="Molybdopterin-guanine dinucleotide biosynthesis protein B (MobB)" evidence="1">
    <location>
        <begin position="7"/>
        <end position="139"/>
    </location>
</feature>
<name>A0A1W9HQK7_9HYPH</name>
<dbReference type="PANTHER" id="PTHR40072:SF1">
    <property type="entry name" value="MOLYBDOPTERIN-GUANINE DINUCLEOTIDE BIOSYNTHESIS ADAPTER PROTEIN"/>
    <property type="match status" value="1"/>
</dbReference>
<dbReference type="RefSeq" id="WP_376800084.1">
    <property type="nucleotide sequence ID" value="NZ_DBNB01000019.1"/>
</dbReference>
<reference evidence="2 3" key="1">
    <citation type="journal article" date="2017" name="Water Res.">
        <title>Comammox in drinking water systems.</title>
        <authorList>
            <person name="Wang Y."/>
            <person name="Ma L."/>
            <person name="Mao Y."/>
            <person name="Jiang X."/>
            <person name="Xia Y."/>
            <person name="Yu K."/>
            <person name="Li B."/>
            <person name="Zhang T."/>
        </authorList>
    </citation>
    <scope>NUCLEOTIDE SEQUENCE [LARGE SCALE GENOMIC DNA]</scope>
    <source>
        <strain evidence="2">SG_bin8</strain>
    </source>
</reference>
<protein>
    <submittedName>
        <fullName evidence="2">Molybdopterin-guanine dinucleotide biosynthesis protein MobB</fullName>
    </submittedName>
</protein>
<evidence type="ECO:0000313" key="3">
    <source>
        <dbReference type="Proteomes" id="UP000192872"/>
    </source>
</evidence>
<dbReference type="CDD" id="cd03116">
    <property type="entry name" value="MobB"/>
    <property type="match status" value="1"/>
</dbReference>
<dbReference type="InterPro" id="IPR004435">
    <property type="entry name" value="MobB_dom"/>
</dbReference>
<dbReference type="InterPro" id="IPR052539">
    <property type="entry name" value="MGD_biosynthesis_adapter"/>
</dbReference>
<dbReference type="SUPFAM" id="SSF52540">
    <property type="entry name" value="P-loop containing nucleoside triphosphate hydrolases"/>
    <property type="match status" value="1"/>
</dbReference>
<gene>
    <name evidence="2" type="ORF">A4S15_01990</name>
</gene>